<name>A0AAE7B647_9BACT</name>
<evidence type="ECO:0000313" key="2">
    <source>
        <dbReference type="EMBL" id="QKF65746.1"/>
    </source>
</evidence>
<dbReference type="AlphaFoldDB" id="A0AAE7B647"/>
<gene>
    <name evidence="2" type="ORF">AVENP_0166</name>
</gene>
<protein>
    <submittedName>
        <fullName evidence="2">Uncharacterized protein</fullName>
    </submittedName>
</protein>
<feature type="coiled-coil region" evidence="1">
    <location>
        <begin position="183"/>
        <end position="210"/>
    </location>
</feature>
<reference evidence="2 3" key="1">
    <citation type="submission" date="2020-05" db="EMBL/GenBank/DDBJ databases">
        <title>Complete genome sequencing of Campylobacter and Arcobacter type strains.</title>
        <authorList>
            <person name="Miller W.G."/>
            <person name="Yee E."/>
        </authorList>
    </citation>
    <scope>NUCLEOTIDE SEQUENCE [LARGE SCALE GENOMIC DNA]</scope>
    <source>
        <strain evidence="2 3">LMG 26156</strain>
    </source>
</reference>
<dbReference type="KEGG" id="avp:AVENP_0166"/>
<keyword evidence="3" id="KW-1185">Reference proteome</keyword>
<dbReference type="RefSeq" id="WP_128358317.1">
    <property type="nucleotide sequence ID" value="NZ_CP053840.1"/>
</dbReference>
<accession>A0AAE7B647</accession>
<evidence type="ECO:0000256" key="1">
    <source>
        <dbReference type="SAM" id="Coils"/>
    </source>
</evidence>
<evidence type="ECO:0000313" key="3">
    <source>
        <dbReference type="Proteomes" id="UP000503482"/>
    </source>
</evidence>
<organism evidence="2 3">
    <name type="scientific">Arcobacter venerupis</name>
    <dbReference type="NCBI Taxonomy" id="1054033"/>
    <lineage>
        <taxon>Bacteria</taxon>
        <taxon>Pseudomonadati</taxon>
        <taxon>Campylobacterota</taxon>
        <taxon>Epsilonproteobacteria</taxon>
        <taxon>Campylobacterales</taxon>
        <taxon>Arcobacteraceae</taxon>
        <taxon>Arcobacter</taxon>
    </lineage>
</organism>
<keyword evidence="1" id="KW-0175">Coiled coil</keyword>
<dbReference type="Proteomes" id="UP000503482">
    <property type="component" value="Chromosome"/>
</dbReference>
<sequence length="356" mass="41640">MDNKTENVSAILFDIEKISNELKILIVKYNKFFNIAEIFSSENGGKTRLNRQLFNENHEDIQPSILGISLCLDESLTIVKEQLKEVLKLCGEAEKLEVSNLIFDDENFIKMIELNLKNSLLSKELKSKYLKDINNILNLKNRLFNLKYYLDMFDTDTFDKYINKLGVEDLINSTIIFQIIDSYALQYEELKKFEKEIINLNQKNEKITNLNNLNYILELHKRRTDNFIYADVRYKIFIDYEVETTLPKPIYLNKAYLENILSCFIEQSCLDLIKKELKKGKIQKQIEVNVLVTKATIQLIVKNNGFEIKNINSMFLSDVDNKTILEAKNLAYFLNGKLDIVTLENEGMQYSLTIKI</sequence>
<dbReference type="EMBL" id="CP053840">
    <property type="protein sequence ID" value="QKF65746.1"/>
    <property type="molecule type" value="Genomic_DNA"/>
</dbReference>
<proteinExistence type="predicted"/>